<dbReference type="PANTHER" id="PTHR24123:SF33">
    <property type="entry name" value="PROTEIN HOS4"/>
    <property type="match status" value="1"/>
</dbReference>
<evidence type="ECO:0000256" key="1">
    <source>
        <dbReference type="ARBA" id="ARBA00022737"/>
    </source>
</evidence>
<dbReference type="InterPro" id="IPR036770">
    <property type="entry name" value="Ankyrin_rpt-contain_sf"/>
</dbReference>
<dbReference type="PROSITE" id="PS50088">
    <property type="entry name" value="ANK_REPEAT"/>
    <property type="match status" value="1"/>
</dbReference>
<sequence>MGIKLSKQRHKPRITKTQIPWLIRGAIRSNNVETMQYLLTYPNHVDPSMVIGGVCPLNLAVELGHLQMVKILIKAGADVHVADAPRYPLHQVTFLSLLLYFYSQAAIYGWPDVAELLIKSGASINAMTATRQTCLHLLAHQTSRRFQETAKIFLRYGANPNELDDDGMAPLHLASVEMIRVLATHELTDLNFLSKNGDSPLVVMAKDRKETNLHALLSFAEQPLPLETAAKEKQKPLELPRQSSAENGYLIPSELSDVEIACDEVSERKRRTSIRPKRSNSGKMGGVFHVPGTQNNHRRTASSKSTVSVTSRMTLISSSTSGKKAPGVVVGRANSAASVNLHSIKHLYKHNQVRGPSGFLHNLFSSGHYPSSSSCTKKLDAAFEFISPHKKSDFERNSSSVSTLSGALKVSFATFSSQLPHSINSVPD</sequence>
<dbReference type="AlphaFoldDB" id="A0ABD2PUV0"/>
<comment type="caution">
    <text evidence="5">The sequence shown here is derived from an EMBL/GenBank/DDBJ whole genome shotgun (WGS) entry which is preliminary data.</text>
</comment>
<organism evidence="5 6">
    <name type="scientific">Cichlidogyrus casuarinus</name>
    <dbReference type="NCBI Taxonomy" id="1844966"/>
    <lineage>
        <taxon>Eukaryota</taxon>
        <taxon>Metazoa</taxon>
        <taxon>Spiralia</taxon>
        <taxon>Lophotrochozoa</taxon>
        <taxon>Platyhelminthes</taxon>
        <taxon>Monogenea</taxon>
        <taxon>Monopisthocotylea</taxon>
        <taxon>Dactylogyridea</taxon>
        <taxon>Ancyrocephalidae</taxon>
        <taxon>Cichlidogyrus</taxon>
    </lineage>
</organism>
<evidence type="ECO:0000256" key="3">
    <source>
        <dbReference type="PROSITE-ProRule" id="PRU00023"/>
    </source>
</evidence>
<dbReference type="EMBL" id="JBJKFK010003783">
    <property type="protein sequence ID" value="KAL3309561.1"/>
    <property type="molecule type" value="Genomic_DNA"/>
</dbReference>
<feature type="compositionally biased region" description="Basic residues" evidence="4">
    <location>
        <begin position="269"/>
        <end position="280"/>
    </location>
</feature>
<feature type="repeat" description="ANK" evidence="3">
    <location>
        <begin position="52"/>
        <end position="84"/>
    </location>
</feature>
<accession>A0ABD2PUV0</accession>
<reference evidence="5 6" key="1">
    <citation type="submission" date="2024-11" db="EMBL/GenBank/DDBJ databases">
        <title>Adaptive evolution of stress response genes in parasites aligns with host niche diversity.</title>
        <authorList>
            <person name="Hahn C."/>
            <person name="Resl P."/>
        </authorList>
    </citation>
    <scope>NUCLEOTIDE SEQUENCE [LARGE SCALE GENOMIC DNA]</scope>
    <source>
        <strain evidence="5">EGGRZ-B1_66</strain>
        <tissue evidence="5">Body</tissue>
    </source>
</reference>
<dbReference type="PROSITE" id="PS50297">
    <property type="entry name" value="ANK_REP_REGION"/>
    <property type="match status" value="1"/>
</dbReference>
<dbReference type="SMART" id="SM00248">
    <property type="entry name" value="ANK"/>
    <property type="match status" value="4"/>
</dbReference>
<evidence type="ECO:0000313" key="6">
    <source>
        <dbReference type="Proteomes" id="UP001626550"/>
    </source>
</evidence>
<dbReference type="SUPFAM" id="SSF48403">
    <property type="entry name" value="Ankyrin repeat"/>
    <property type="match status" value="1"/>
</dbReference>
<keyword evidence="1" id="KW-0677">Repeat</keyword>
<dbReference type="InterPro" id="IPR051165">
    <property type="entry name" value="Multifunctional_ANK_Repeat"/>
</dbReference>
<keyword evidence="6" id="KW-1185">Reference proteome</keyword>
<name>A0ABD2PUV0_9PLAT</name>
<gene>
    <name evidence="5" type="primary">ACTR3_2</name>
    <name evidence="5" type="ORF">Ciccas_011891</name>
</gene>
<feature type="region of interest" description="Disordered" evidence="4">
    <location>
        <begin position="269"/>
        <end position="309"/>
    </location>
</feature>
<protein>
    <submittedName>
        <fullName evidence="5">Actin- protein 3</fullName>
    </submittedName>
</protein>
<evidence type="ECO:0000313" key="5">
    <source>
        <dbReference type="EMBL" id="KAL3309561.1"/>
    </source>
</evidence>
<evidence type="ECO:0000256" key="2">
    <source>
        <dbReference type="ARBA" id="ARBA00023043"/>
    </source>
</evidence>
<proteinExistence type="predicted"/>
<evidence type="ECO:0000256" key="4">
    <source>
        <dbReference type="SAM" id="MobiDB-lite"/>
    </source>
</evidence>
<dbReference type="Pfam" id="PF12796">
    <property type="entry name" value="Ank_2"/>
    <property type="match status" value="2"/>
</dbReference>
<dbReference type="Gene3D" id="1.25.40.20">
    <property type="entry name" value="Ankyrin repeat-containing domain"/>
    <property type="match status" value="1"/>
</dbReference>
<keyword evidence="2 3" id="KW-0040">ANK repeat</keyword>
<dbReference type="InterPro" id="IPR002110">
    <property type="entry name" value="Ankyrin_rpt"/>
</dbReference>
<dbReference type="PANTHER" id="PTHR24123">
    <property type="entry name" value="ANKYRIN REPEAT-CONTAINING"/>
    <property type="match status" value="1"/>
</dbReference>
<dbReference type="Proteomes" id="UP001626550">
    <property type="component" value="Unassembled WGS sequence"/>
</dbReference>